<comment type="caution">
    <text evidence="4">The sequence shown here is derived from an EMBL/GenBank/DDBJ whole genome shotgun (WGS) entry which is preliminary data.</text>
</comment>
<protein>
    <submittedName>
        <fullName evidence="4">Pesticin C-terminus-like muramidase</fullName>
        <ecNumber evidence="4">3.2.1.17</ecNumber>
    </submittedName>
</protein>
<feature type="domain" description="Pesticin C-terminal" evidence="3">
    <location>
        <begin position="29"/>
        <end position="155"/>
    </location>
</feature>
<dbReference type="Proteomes" id="UP001565243">
    <property type="component" value="Unassembled WGS sequence"/>
</dbReference>
<evidence type="ECO:0000313" key="4">
    <source>
        <dbReference type="EMBL" id="MEY8771966.1"/>
    </source>
</evidence>
<keyword evidence="2" id="KW-0081">Bacteriolytic enzyme</keyword>
<dbReference type="EMBL" id="JBGFFX010000010">
    <property type="protein sequence ID" value="MEY8771966.1"/>
    <property type="molecule type" value="Genomic_DNA"/>
</dbReference>
<evidence type="ECO:0000256" key="1">
    <source>
        <dbReference type="ARBA" id="ARBA00022529"/>
    </source>
</evidence>
<keyword evidence="5" id="KW-1185">Reference proteome</keyword>
<keyword evidence="4" id="KW-0378">Hydrolase</keyword>
<dbReference type="EC" id="3.2.1.17" evidence="4"/>
<dbReference type="Pfam" id="PF16754">
    <property type="entry name" value="Pesticin"/>
    <property type="match status" value="1"/>
</dbReference>
<keyword evidence="1" id="KW-0929">Antimicrobial</keyword>
<dbReference type="Gene3D" id="1.10.530.40">
    <property type="match status" value="1"/>
</dbReference>
<reference evidence="4 5" key="1">
    <citation type="submission" date="2024-07" db="EMBL/GenBank/DDBJ databases">
        <authorList>
            <person name="Hebao G."/>
        </authorList>
    </citation>
    <scope>NUCLEOTIDE SEQUENCE [LARGE SCALE GENOMIC DNA]</scope>
    <source>
        <strain evidence="4 5">ACCC 02193</strain>
    </source>
</reference>
<dbReference type="InterPro" id="IPR031922">
    <property type="entry name" value="Pesticin_C"/>
</dbReference>
<dbReference type="RefSeq" id="WP_369896153.1">
    <property type="nucleotide sequence ID" value="NZ_JBGFFX010000010.1"/>
</dbReference>
<evidence type="ECO:0000313" key="5">
    <source>
        <dbReference type="Proteomes" id="UP001565243"/>
    </source>
</evidence>
<gene>
    <name evidence="4" type="ORF">AB6T85_16310</name>
</gene>
<sequence>MSEPKEGLLTFRAEGDNFRGSRYYSRFIHWPGNASACQGDASGVTIGRGFDMGSRTKAESYGYLIKAGVEAKKTEKISTGSRLKFCEAEKFVRQHKNEIGEITEVQQLKLFEAVYDEYIIDAKRFYNKYCKPASISWLDLDQRIKDVFIDMKYQGVLRTDMVRFFSNNDKNDVVRLIKTHSRLKKDDENRQRIKYLLENRK</sequence>
<evidence type="ECO:0000256" key="2">
    <source>
        <dbReference type="ARBA" id="ARBA00022638"/>
    </source>
</evidence>
<dbReference type="CDD" id="cd16903">
    <property type="entry name" value="pesticin_lyz-like"/>
    <property type="match status" value="1"/>
</dbReference>
<dbReference type="GO" id="GO:0003796">
    <property type="term" value="F:lysozyme activity"/>
    <property type="evidence" value="ECO:0007669"/>
    <property type="project" value="UniProtKB-EC"/>
</dbReference>
<accession>A0ABV4EAN2</accession>
<evidence type="ECO:0000259" key="3">
    <source>
        <dbReference type="Pfam" id="PF16754"/>
    </source>
</evidence>
<name>A0ABV4EAN2_9GAMM</name>
<proteinExistence type="predicted"/>
<dbReference type="InterPro" id="IPR023347">
    <property type="entry name" value="Lysozyme_dom_sf"/>
</dbReference>
<organism evidence="4 5">
    <name type="scientific">Erwinia aeris</name>
    <dbReference type="NCBI Taxonomy" id="3239803"/>
    <lineage>
        <taxon>Bacteria</taxon>
        <taxon>Pseudomonadati</taxon>
        <taxon>Pseudomonadota</taxon>
        <taxon>Gammaproteobacteria</taxon>
        <taxon>Enterobacterales</taxon>
        <taxon>Erwiniaceae</taxon>
        <taxon>Erwinia</taxon>
    </lineage>
</organism>
<keyword evidence="4" id="KW-0326">Glycosidase</keyword>